<evidence type="ECO:0000256" key="2">
    <source>
        <dbReference type="ARBA" id="ARBA00022737"/>
    </source>
</evidence>
<feature type="compositionally biased region" description="Basic and acidic residues" evidence="3">
    <location>
        <begin position="305"/>
        <end position="324"/>
    </location>
</feature>
<protein>
    <submittedName>
        <fullName evidence="4">Uncharacterized protein</fullName>
    </submittedName>
</protein>
<feature type="compositionally biased region" description="Basic and acidic residues" evidence="3">
    <location>
        <begin position="332"/>
        <end position="342"/>
    </location>
</feature>
<dbReference type="OrthoDB" id="1517790at2759"/>
<accession>A0A9D4UR29</accession>
<dbReference type="InterPro" id="IPR001611">
    <property type="entry name" value="Leu-rich_rpt"/>
</dbReference>
<comment type="caution">
    <text evidence="4">The sequence shown here is derived from an EMBL/GenBank/DDBJ whole genome shotgun (WGS) entry which is preliminary data.</text>
</comment>
<proteinExistence type="predicted"/>
<feature type="compositionally biased region" description="Gly residues" evidence="3">
    <location>
        <begin position="390"/>
        <end position="400"/>
    </location>
</feature>
<evidence type="ECO:0000313" key="5">
    <source>
        <dbReference type="Proteomes" id="UP000886520"/>
    </source>
</evidence>
<dbReference type="InterPro" id="IPR003591">
    <property type="entry name" value="Leu-rich_rpt_typical-subtyp"/>
</dbReference>
<dbReference type="InterPro" id="IPR050836">
    <property type="entry name" value="SDS22/Internalin_LRR"/>
</dbReference>
<dbReference type="PANTHER" id="PTHR46652:SF7">
    <property type="entry name" value="LEUCINE-RICH REPEAT AND IQ DOMAIN-CONTAINING PROTEIN 1"/>
    <property type="match status" value="1"/>
</dbReference>
<dbReference type="InterPro" id="IPR032675">
    <property type="entry name" value="LRR_dom_sf"/>
</dbReference>
<dbReference type="Proteomes" id="UP000886520">
    <property type="component" value="Chromosome 12"/>
</dbReference>
<sequence>MFGSIFHRSVLGAVALSNCRNLKWLSVASNELRSLNGIKALFNLQVLNCSCNKLASIREVEGLFGLKALIVNDNEISTLCNLQNLTALSTLVLSKNPISSFGAALEGVPSLSKLSLSQCKLQELGSIKNLVALKELRLAHNNLKYLSKDLAKNSRLQIIDVGSNCLKNISDVEVLSALPYLRNLNVRENPFCIQADYEEKLKALLPALRVLDGHPLREASKQRIKKLPNSEKAAKKKSVKADGVQEGHTSEDISHIIEKHQKKASKGNLVEVVGVQEGQTSEEEQEKLKKPKKRRKFDASIDEGISMREKEKASHSSASDKNDSEPFIELIGKPKPDTQRSKDRSHHGWKKEDSGLVSVMDNQSKVAKKRENKHIAKKSSAFSIYMGEAEVGGGGQSSWN</sequence>
<feature type="compositionally biased region" description="Basic and acidic residues" evidence="3">
    <location>
        <begin position="228"/>
        <end position="250"/>
    </location>
</feature>
<organism evidence="4 5">
    <name type="scientific">Adiantum capillus-veneris</name>
    <name type="common">Maidenhair fern</name>
    <dbReference type="NCBI Taxonomy" id="13818"/>
    <lineage>
        <taxon>Eukaryota</taxon>
        <taxon>Viridiplantae</taxon>
        <taxon>Streptophyta</taxon>
        <taxon>Embryophyta</taxon>
        <taxon>Tracheophyta</taxon>
        <taxon>Polypodiopsida</taxon>
        <taxon>Polypodiidae</taxon>
        <taxon>Polypodiales</taxon>
        <taxon>Pteridineae</taxon>
        <taxon>Pteridaceae</taxon>
        <taxon>Vittarioideae</taxon>
        <taxon>Adiantum</taxon>
    </lineage>
</organism>
<evidence type="ECO:0000256" key="3">
    <source>
        <dbReference type="SAM" id="MobiDB-lite"/>
    </source>
</evidence>
<feature type="region of interest" description="Disordered" evidence="3">
    <location>
        <begin position="220"/>
        <end position="250"/>
    </location>
</feature>
<gene>
    <name evidence="4" type="ORF">GOP47_0012390</name>
</gene>
<reference evidence="4" key="1">
    <citation type="submission" date="2021-01" db="EMBL/GenBank/DDBJ databases">
        <title>Adiantum capillus-veneris genome.</title>
        <authorList>
            <person name="Fang Y."/>
            <person name="Liao Q."/>
        </authorList>
    </citation>
    <scope>NUCLEOTIDE SEQUENCE</scope>
    <source>
        <strain evidence="4">H3</strain>
        <tissue evidence="4">Leaf</tissue>
    </source>
</reference>
<keyword evidence="5" id="KW-1185">Reference proteome</keyword>
<dbReference type="PROSITE" id="PS51450">
    <property type="entry name" value="LRR"/>
    <property type="match status" value="2"/>
</dbReference>
<feature type="compositionally biased region" description="Basic residues" evidence="3">
    <location>
        <begin position="366"/>
        <end position="377"/>
    </location>
</feature>
<evidence type="ECO:0000313" key="4">
    <source>
        <dbReference type="EMBL" id="KAI5072284.1"/>
    </source>
</evidence>
<evidence type="ECO:0000256" key="1">
    <source>
        <dbReference type="ARBA" id="ARBA00022614"/>
    </source>
</evidence>
<feature type="region of interest" description="Disordered" evidence="3">
    <location>
        <begin position="274"/>
        <end position="400"/>
    </location>
</feature>
<dbReference type="PANTHER" id="PTHR46652">
    <property type="entry name" value="LEUCINE-RICH REPEAT AND IQ DOMAIN-CONTAINING PROTEIN 1-RELATED"/>
    <property type="match status" value="1"/>
</dbReference>
<dbReference type="Gene3D" id="3.80.10.10">
    <property type="entry name" value="Ribonuclease Inhibitor"/>
    <property type="match status" value="2"/>
</dbReference>
<dbReference type="SMART" id="SM00369">
    <property type="entry name" value="LRR_TYP"/>
    <property type="match status" value="4"/>
</dbReference>
<dbReference type="SUPFAM" id="SSF52058">
    <property type="entry name" value="L domain-like"/>
    <property type="match status" value="1"/>
</dbReference>
<name>A0A9D4UR29_ADICA</name>
<dbReference type="EMBL" id="JABFUD020000012">
    <property type="protein sequence ID" value="KAI5072284.1"/>
    <property type="molecule type" value="Genomic_DNA"/>
</dbReference>
<keyword evidence="1" id="KW-0433">Leucine-rich repeat</keyword>
<keyword evidence="2" id="KW-0677">Repeat</keyword>
<dbReference type="AlphaFoldDB" id="A0A9D4UR29"/>